<sequence length="772" mass="80224">MGVAVRVGVHLFRRGGREAAARIAVTAAAVAVGVALLLSVLAIYHGYEQTVARACWPCTGLPGSDSVPPPIEDLTQPVSAAPQDDAALWHYAEDHFRGHVIERLDVAALGSHAPLVPGLTRLPNAGEYYLSPALARLIAATPHDRLGDRFPGTRAGLIGAPGLSGPDDLAIVVGYEPATLAAVAGTTRITEVRLTPQRRGDTSIYRFGFGLGAVSLLLPMLVLIGNATRLAAARREERYAAMRLVGATPRQIGVIASVDSLLGALLGTVLGAGIWLLVRPFAARVTITGDRFFPGYVTPTALGYAAVLVGVPLAAAAAAVLSLRRVSITPLGVSRRVTPPPPRAWRVVPLLVGLAIYIVPVSAVGMDPPGDTFAVFGLILIMLGLVIGGTWLTMRASRLLGRYVTGPASLLAARWMADDPRTAFRSVSGLVLAVFVGTLVGAVLPAALAAQHTETDRALDPVLRVLLRGDLSPHGLSPDATVRLVGELERSAGVHVLPLYDNPANRADEVNGPPGGPPAAPEPKPDLVSCARLAYVVPLGRCAPGVAAVQVNDGGGMVFTDNLAALNKVLPIVTERNAPVAVDLDRLSANALLVSFDDTDELERVRTFLAVSHPELASSMGNGPRTFGEVAQERAAIYTEVGTVVLLVVATTLLVAGTSLAIAVGGGVVERKRPFTLLRVSGAAVTTLRRVVLIESLVPLLAAVAVAIVTGLAVAVPTEFAAAPPGAAKIVHLPGGTYYLTLAAGLLVSLAVIVGTMPILSRVTVPERVRFE</sequence>
<feature type="transmembrane region" description="Helical" evidence="7">
    <location>
        <begin position="372"/>
        <end position="392"/>
    </location>
</feature>
<feature type="transmembrane region" description="Helical" evidence="7">
    <location>
        <begin position="23"/>
        <end position="47"/>
    </location>
</feature>
<dbReference type="GO" id="GO:0005886">
    <property type="term" value="C:plasma membrane"/>
    <property type="evidence" value="ECO:0007669"/>
    <property type="project" value="UniProtKB-SubCell"/>
</dbReference>
<keyword evidence="2" id="KW-1003">Cell membrane</keyword>
<dbReference type="Proteomes" id="UP000660611">
    <property type="component" value="Unassembled WGS sequence"/>
</dbReference>
<dbReference type="EMBL" id="BONQ01000172">
    <property type="protein sequence ID" value="GIG52149.1"/>
    <property type="molecule type" value="Genomic_DNA"/>
</dbReference>
<keyword evidence="4 7" id="KW-1133">Transmembrane helix</keyword>
<feature type="transmembrane region" description="Helical" evidence="7">
    <location>
        <begin position="207"/>
        <end position="231"/>
    </location>
</feature>
<feature type="transmembrane region" description="Helical" evidence="7">
    <location>
        <begin position="301"/>
        <end position="323"/>
    </location>
</feature>
<dbReference type="Pfam" id="PF02687">
    <property type="entry name" value="FtsX"/>
    <property type="match status" value="2"/>
</dbReference>
<feature type="transmembrane region" description="Helical" evidence="7">
    <location>
        <begin position="697"/>
        <end position="718"/>
    </location>
</feature>
<feature type="region of interest" description="Disordered" evidence="6">
    <location>
        <begin position="504"/>
        <end position="524"/>
    </location>
</feature>
<keyword evidence="5 7" id="KW-0472">Membrane</keyword>
<evidence type="ECO:0000256" key="7">
    <source>
        <dbReference type="SAM" id="Phobius"/>
    </source>
</evidence>
<feature type="transmembrane region" description="Helical" evidence="7">
    <location>
        <begin position="644"/>
        <end position="669"/>
    </location>
</feature>
<feature type="transmembrane region" description="Helical" evidence="7">
    <location>
        <begin position="252"/>
        <end position="278"/>
    </location>
</feature>
<feature type="domain" description="ABC3 transporter permease C-terminal" evidence="8">
    <location>
        <begin position="213"/>
        <end position="327"/>
    </location>
</feature>
<feature type="transmembrane region" description="Helical" evidence="7">
    <location>
        <begin position="430"/>
        <end position="450"/>
    </location>
</feature>
<protein>
    <recommendedName>
        <fullName evidence="8">ABC3 transporter permease C-terminal domain-containing protein</fullName>
    </recommendedName>
</protein>
<evidence type="ECO:0000256" key="3">
    <source>
        <dbReference type="ARBA" id="ARBA00022692"/>
    </source>
</evidence>
<evidence type="ECO:0000259" key="8">
    <source>
        <dbReference type="Pfam" id="PF02687"/>
    </source>
</evidence>
<organism evidence="9 10">
    <name type="scientific">Dactylosporangium siamense</name>
    <dbReference type="NCBI Taxonomy" id="685454"/>
    <lineage>
        <taxon>Bacteria</taxon>
        <taxon>Bacillati</taxon>
        <taxon>Actinomycetota</taxon>
        <taxon>Actinomycetes</taxon>
        <taxon>Micromonosporales</taxon>
        <taxon>Micromonosporaceae</taxon>
        <taxon>Dactylosporangium</taxon>
    </lineage>
</organism>
<comment type="subcellular location">
    <subcellularLocation>
        <location evidence="1">Cell membrane</location>
        <topology evidence="1">Multi-pass membrane protein</topology>
    </subcellularLocation>
</comment>
<evidence type="ECO:0000256" key="6">
    <source>
        <dbReference type="SAM" id="MobiDB-lite"/>
    </source>
</evidence>
<evidence type="ECO:0000256" key="4">
    <source>
        <dbReference type="ARBA" id="ARBA00022989"/>
    </source>
</evidence>
<feature type="transmembrane region" description="Helical" evidence="7">
    <location>
        <begin position="738"/>
        <end position="760"/>
    </location>
</feature>
<feature type="domain" description="ABC3 transporter permease C-terminal" evidence="8">
    <location>
        <begin position="648"/>
        <end position="761"/>
    </location>
</feature>
<keyword evidence="10" id="KW-1185">Reference proteome</keyword>
<dbReference type="InterPro" id="IPR003838">
    <property type="entry name" value="ABC3_permease_C"/>
</dbReference>
<reference evidence="9" key="1">
    <citation type="submission" date="2021-01" db="EMBL/GenBank/DDBJ databases">
        <title>Whole genome shotgun sequence of Dactylosporangium siamense NBRC 106093.</title>
        <authorList>
            <person name="Komaki H."/>
            <person name="Tamura T."/>
        </authorList>
    </citation>
    <scope>NUCLEOTIDE SEQUENCE</scope>
    <source>
        <strain evidence="9">NBRC 106093</strain>
    </source>
</reference>
<name>A0A919UE67_9ACTN</name>
<proteinExistence type="predicted"/>
<feature type="transmembrane region" description="Helical" evidence="7">
    <location>
        <begin position="344"/>
        <end position="366"/>
    </location>
</feature>
<gene>
    <name evidence="9" type="ORF">Dsi01nite_101900</name>
</gene>
<evidence type="ECO:0000313" key="9">
    <source>
        <dbReference type="EMBL" id="GIG52149.1"/>
    </source>
</evidence>
<accession>A0A919UE67</accession>
<evidence type="ECO:0000256" key="2">
    <source>
        <dbReference type="ARBA" id="ARBA00022475"/>
    </source>
</evidence>
<dbReference type="AlphaFoldDB" id="A0A919UE67"/>
<evidence type="ECO:0000256" key="1">
    <source>
        <dbReference type="ARBA" id="ARBA00004651"/>
    </source>
</evidence>
<evidence type="ECO:0000313" key="10">
    <source>
        <dbReference type="Proteomes" id="UP000660611"/>
    </source>
</evidence>
<dbReference type="RefSeq" id="WP_203853750.1">
    <property type="nucleotide sequence ID" value="NZ_BAAAVW010000038.1"/>
</dbReference>
<evidence type="ECO:0000256" key="5">
    <source>
        <dbReference type="ARBA" id="ARBA00023136"/>
    </source>
</evidence>
<comment type="caution">
    <text evidence="9">The sequence shown here is derived from an EMBL/GenBank/DDBJ whole genome shotgun (WGS) entry which is preliminary data.</text>
</comment>
<keyword evidence="3 7" id="KW-0812">Transmembrane</keyword>